<keyword evidence="12" id="KW-1185">Reference proteome</keyword>
<dbReference type="GO" id="GO:0016020">
    <property type="term" value="C:membrane"/>
    <property type="evidence" value="ECO:0007669"/>
    <property type="project" value="UniProtKB-SubCell"/>
</dbReference>
<dbReference type="STRING" id="1157962.A0A250XM55"/>
<sequence>MLVKVYATLAVLLLCVARLGLAEPPHGELRNGYSAICAVARNEHLYIEEWIEYHLCLGIDKIYLYDHESDIPLERILLRDIPTTVNRVIVQRFKGHHKRFKEGFSSKMERFMKTAQGYAYWHCLQHYSSQHSFIGFIDVDEFLVINDAQALNINSILRDYEPYGGVSFHWRTVGSSGHDRRPNNSVVDSYTACFPEHHEVHRQIKSFVNTRFQPVMHSPHRALFRRKRRKDYGTSASESHAKRRVLTSEAPSIAPLHLQRQNLSLREFLRNSSVRGRLRRKSRILEERRQSSDSEAVGGPDIDSPSLVDEKYRVLKSGLTNVATWDRIAVYHYVTKSREDFEAKVERGGGAGVTRKLEYFDQVNQQTTNICTGAQDSRDRFCRNKGFALL</sequence>
<evidence type="ECO:0000256" key="4">
    <source>
        <dbReference type="ARBA" id="ARBA00022679"/>
    </source>
</evidence>
<keyword evidence="6" id="KW-1133">Transmembrane helix</keyword>
<dbReference type="PANTHER" id="PTHR21461">
    <property type="entry name" value="GLYCOSYLTRANSFERASE FAMILY 92 PROTEIN"/>
    <property type="match status" value="1"/>
</dbReference>
<dbReference type="Pfam" id="PF01697">
    <property type="entry name" value="Glyco_transf_92"/>
    <property type="match status" value="1"/>
</dbReference>
<organism evidence="11 12">
    <name type="scientific">Chlamydomonas eustigma</name>
    <dbReference type="NCBI Taxonomy" id="1157962"/>
    <lineage>
        <taxon>Eukaryota</taxon>
        <taxon>Viridiplantae</taxon>
        <taxon>Chlorophyta</taxon>
        <taxon>core chlorophytes</taxon>
        <taxon>Chlorophyceae</taxon>
        <taxon>CS clade</taxon>
        <taxon>Chlamydomonadales</taxon>
        <taxon>Chlamydomonadaceae</taxon>
        <taxon>Chlamydomonas</taxon>
    </lineage>
</organism>
<evidence type="ECO:0000313" key="12">
    <source>
        <dbReference type="Proteomes" id="UP000232323"/>
    </source>
</evidence>
<protein>
    <recommendedName>
        <fullName evidence="8">Glycosyltransferase family 92 protein</fullName>
        <ecNumber evidence="8">2.4.1.-</ecNumber>
    </recommendedName>
</protein>
<keyword evidence="4 8" id="KW-0808">Transferase</keyword>
<evidence type="ECO:0000313" key="11">
    <source>
        <dbReference type="EMBL" id="GAX84157.1"/>
    </source>
</evidence>
<evidence type="ECO:0000256" key="5">
    <source>
        <dbReference type="ARBA" id="ARBA00022692"/>
    </source>
</evidence>
<evidence type="ECO:0000256" key="1">
    <source>
        <dbReference type="ARBA" id="ARBA00004167"/>
    </source>
</evidence>
<evidence type="ECO:0000256" key="6">
    <source>
        <dbReference type="ARBA" id="ARBA00022989"/>
    </source>
</evidence>
<keyword evidence="3 8" id="KW-0328">Glycosyltransferase</keyword>
<keyword evidence="5" id="KW-0812">Transmembrane</keyword>
<evidence type="ECO:0000256" key="8">
    <source>
        <dbReference type="RuleBase" id="RU366017"/>
    </source>
</evidence>
<evidence type="ECO:0000256" key="9">
    <source>
        <dbReference type="SAM" id="MobiDB-lite"/>
    </source>
</evidence>
<comment type="subcellular location">
    <subcellularLocation>
        <location evidence="1">Membrane</location>
        <topology evidence="1">Single-pass membrane protein</topology>
    </subcellularLocation>
</comment>
<dbReference type="GO" id="GO:0005737">
    <property type="term" value="C:cytoplasm"/>
    <property type="evidence" value="ECO:0007669"/>
    <property type="project" value="TreeGrafter"/>
</dbReference>
<evidence type="ECO:0000256" key="3">
    <source>
        <dbReference type="ARBA" id="ARBA00022676"/>
    </source>
</evidence>
<comment type="similarity">
    <text evidence="2 8">Belongs to the glycosyltransferase 92 family.</text>
</comment>
<evidence type="ECO:0000256" key="7">
    <source>
        <dbReference type="ARBA" id="ARBA00023136"/>
    </source>
</evidence>
<evidence type="ECO:0000256" key="2">
    <source>
        <dbReference type="ARBA" id="ARBA00007647"/>
    </source>
</evidence>
<dbReference type="PANTHER" id="PTHR21461:SF69">
    <property type="entry name" value="GLYCOSYLTRANSFERASE FAMILY 92 PROTEIN"/>
    <property type="match status" value="1"/>
</dbReference>
<dbReference type="EMBL" id="BEGY01000117">
    <property type="protein sequence ID" value="GAX84157.1"/>
    <property type="molecule type" value="Genomic_DNA"/>
</dbReference>
<proteinExistence type="inferred from homology"/>
<feature type="compositionally biased region" description="Basic residues" evidence="9">
    <location>
        <begin position="219"/>
        <end position="230"/>
    </location>
</feature>
<dbReference type="Proteomes" id="UP000232323">
    <property type="component" value="Unassembled WGS sequence"/>
</dbReference>
<evidence type="ECO:0000256" key="10">
    <source>
        <dbReference type="SAM" id="SignalP"/>
    </source>
</evidence>
<feature type="chain" id="PRO_5012648416" description="Glycosyltransferase family 92 protein" evidence="10">
    <location>
        <begin position="23"/>
        <end position="390"/>
    </location>
</feature>
<feature type="region of interest" description="Disordered" evidence="9">
    <location>
        <begin position="219"/>
        <end position="246"/>
    </location>
</feature>
<feature type="signal peptide" evidence="10">
    <location>
        <begin position="1"/>
        <end position="22"/>
    </location>
</feature>
<dbReference type="InterPro" id="IPR008166">
    <property type="entry name" value="Glyco_transf_92"/>
</dbReference>
<keyword evidence="10" id="KW-0732">Signal</keyword>
<dbReference type="AlphaFoldDB" id="A0A250XM55"/>
<keyword evidence="7" id="KW-0472">Membrane</keyword>
<gene>
    <name evidence="11" type="ORF">CEUSTIGMA_g11580.t1</name>
</gene>
<accession>A0A250XM55</accession>
<comment type="caution">
    <text evidence="11">The sequence shown here is derived from an EMBL/GenBank/DDBJ whole genome shotgun (WGS) entry which is preliminary data.</text>
</comment>
<dbReference type="EC" id="2.4.1.-" evidence="8"/>
<dbReference type="OrthoDB" id="2526284at2759"/>
<dbReference type="GO" id="GO:0016757">
    <property type="term" value="F:glycosyltransferase activity"/>
    <property type="evidence" value="ECO:0007669"/>
    <property type="project" value="UniProtKB-UniRule"/>
</dbReference>
<reference evidence="11 12" key="1">
    <citation type="submission" date="2017-08" db="EMBL/GenBank/DDBJ databases">
        <title>Acidophilic green algal genome provides insights into adaptation to an acidic environment.</title>
        <authorList>
            <person name="Hirooka S."/>
            <person name="Hirose Y."/>
            <person name="Kanesaki Y."/>
            <person name="Higuchi S."/>
            <person name="Fujiwara T."/>
            <person name="Onuma R."/>
            <person name="Era A."/>
            <person name="Ohbayashi R."/>
            <person name="Uzuka A."/>
            <person name="Nozaki H."/>
            <person name="Yoshikawa H."/>
            <person name="Miyagishima S.Y."/>
        </authorList>
    </citation>
    <scope>NUCLEOTIDE SEQUENCE [LARGE SCALE GENOMIC DNA]</scope>
    <source>
        <strain evidence="11 12">NIES-2499</strain>
    </source>
</reference>
<name>A0A250XM55_9CHLO</name>